<dbReference type="PRINTS" id="PR00145">
    <property type="entry name" value="ARGSUCLYASE"/>
</dbReference>
<dbReference type="CDD" id="cd01597">
    <property type="entry name" value="pCLME"/>
    <property type="match status" value="1"/>
</dbReference>
<dbReference type="Pfam" id="PF00206">
    <property type="entry name" value="Lyase_1"/>
    <property type="match status" value="1"/>
</dbReference>
<dbReference type="Proteomes" id="UP000594800">
    <property type="component" value="Chromosome"/>
</dbReference>
<feature type="domain" description="Adenylosuccinate lyase C-terminal" evidence="2">
    <location>
        <begin position="363"/>
        <end position="437"/>
    </location>
</feature>
<dbReference type="PRINTS" id="PR00149">
    <property type="entry name" value="FUMRATELYASE"/>
</dbReference>
<evidence type="ECO:0000259" key="2">
    <source>
        <dbReference type="SMART" id="SM00998"/>
    </source>
</evidence>
<organism evidence="3 4">
    <name type="scientific">Pontivivens ytuae</name>
    <dbReference type="NCBI Taxonomy" id="2789856"/>
    <lineage>
        <taxon>Bacteria</taxon>
        <taxon>Pseudomonadati</taxon>
        <taxon>Pseudomonadota</taxon>
        <taxon>Alphaproteobacteria</taxon>
        <taxon>Rhodobacterales</taxon>
        <taxon>Paracoccaceae</taxon>
        <taxon>Pontivivens</taxon>
    </lineage>
</organism>
<comment type="similarity">
    <text evidence="1">Belongs to the class-II fumarase/aspartase family.</text>
</comment>
<keyword evidence="3" id="KW-0456">Lyase</keyword>
<dbReference type="EMBL" id="CP064942">
    <property type="protein sequence ID" value="QPH53053.1"/>
    <property type="molecule type" value="Genomic_DNA"/>
</dbReference>
<dbReference type="InterPro" id="IPR000362">
    <property type="entry name" value="Fumarate_lyase_fam"/>
</dbReference>
<sequence length="438" mass="45825">MSFTPFDSPLARELFGDTELAALFTDAAEIRAMLLFEGALAEVQGDMGLIPGDSAFFIKRAAMEVQVDAAALAPGYAAAGVPVPALVEAFRKAMDAPDHAAWAHFGPTSQDVIDTGLVLRLRRALEMLEGRIEGLAGTLGVLAGREAETVMAARTRHQPATPTTFGARAATWRAPLPRHLERLAALQPRLLVVSLAGAAGTSAALGPRAAEVEEKLAAALGLGVAEHPWNATRDGIAELSHWLALVAGACGKIATDVLQMVQMQPAGIRLGAAGGSSTMPHKQNPVAAESIVALTRHVVQLSGGLGQALLQEGDRDGATWAQEWLTLPQMICATGAALRLTAGMVEGLQVDAAALRAELDATRGLVFAEAVTFALSAHMPRPEAAAQVKAACRTAIDEGRELRDVLEADPPAPLDWNTLFDPLAQSGRAVELARRAAT</sequence>
<dbReference type="GO" id="GO:0016829">
    <property type="term" value="F:lyase activity"/>
    <property type="evidence" value="ECO:0007669"/>
    <property type="project" value="UniProtKB-KW"/>
</dbReference>
<proteinExistence type="inferred from homology"/>
<dbReference type="PROSITE" id="PS00163">
    <property type="entry name" value="FUMARATE_LYASES"/>
    <property type="match status" value="1"/>
</dbReference>
<evidence type="ECO:0000313" key="4">
    <source>
        <dbReference type="Proteomes" id="UP000594800"/>
    </source>
</evidence>
<dbReference type="InterPro" id="IPR008948">
    <property type="entry name" value="L-Aspartase-like"/>
</dbReference>
<evidence type="ECO:0000256" key="1">
    <source>
        <dbReference type="ARBA" id="ARBA00034772"/>
    </source>
</evidence>
<keyword evidence="4" id="KW-1185">Reference proteome</keyword>
<dbReference type="PANTHER" id="PTHR43172:SF2">
    <property type="entry name" value="ADENYLOSUCCINATE LYASE C-TERMINAL DOMAIN-CONTAINING PROTEIN"/>
    <property type="match status" value="1"/>
</dbReference>
<dbReference type="InterPro" id="IPR019468">
    <property type="entry name" value="AdenyloSucc_lyase_C"/>
</dbReference>
<dbReference type="InterPro" id="IPR022761">
    <property type="entry name" value="Fumarate_lyase_N"/>
</dbReference>
<dbReference type="AlphaFoldDB" id="A0A7S9LPV7"/>
<dbReference type="SUPFAM" id="SSF48557">
    <property type="entry name" value="L-aspartase-like"/>
    <property type="match status" value="1"/>
</dbReference>
<name>A0A7S9LPV7_9RHOB</name>
<protein>
    <submittedName>
        <fullName evidence="3">Adenylosuccinate lyase family protein</fullName>
    </submittedName>
</protein>
<dbReference type="SMART" id="SM00998">
    <property type="entry name" value="ADSL_C"/>
    <property type="match status" value="1"/>
</dbReference>
<evidence type="ECO:0000313" key="3">
    <source>
        <dbReference type="EMBL" id="QPH53053.1"/>
    </source>
</evidence>
<dbReference type="Pfam" id="PF10397">
    <property type="entry name" value="ADSL_C"/>
    <property type="match status" value="1"/>
</dbReference>
<dbReference type="InterPro" id="IPR020557">
    <property type="entry name" value="Fumarate_lyase_CS"/>
</dbReference>
<dbReference type="Gene3D" id="1.20.200.10">
    <property type="entry name" value="Fumarase/aspartase (Central domain)"/>
    <property type="match status" value="1"/>
</dbReference>
<dbReference type="PANTHER" id="PTHR43172">
    <property type="entry name" value="ADENYLOSUCCINATE LYASE"/>
    <property type="match status" value="1"/>
</dbReference>
<gene>
    <name evidence="3" type="ORF">I0K15_14760</name>
</gene>
<reference evidence="3 4" key="1">
    <citation type="submission" date="2020-11" db="EMBL/GenBank/DDBJ databases">
        <title>Description of Pontivivens ytuae sp. nov. isolated from deep sea sediment of Mariana Trench.</title>
        <authorList>
            <person name="Wang Z."/>
            <person name="Sun Q.-L."/>
            <person name="Xu X.-D."/>
            <person name="Tang Y.-Z."/>
            <person name="Zhang J."/>
        </authorList>
    </citation>
    <scope>NUCLEOTIDE SEQUENCE [LARGE SCALE GENOMIC DNA]</scope>
    <source>
        <strain evidence="3 4">MT2928</strain>
    </source>
</reference>
<dbReference type="RefSeq" id="WP_196102264.1">
    <property type="nucleotide sequence ID" value="NZ_CP064942.1"/>
</dbReference>
<dbReference type="KEGG" id="poz:I0K15_14760"/>
<dbReference type="Gene3D" id="1.10.40.30">
    <property type="entry name" value="Fumarase/aspartase (C-terminal domain)"/>
    <property type="match status" value="1"/>
</dbReference>
<accession>A0A7S9LPV7</accession>